<name>W9Y755_9EURO</name>
<evidence type="ECO:0000313" key="3">
    <source>
        <dbReference type="Proteomes" id="UP000019478"/>
    </source>
</evidence>
<dbReference type="OrthoDB" id="5414836at2759"/>
<sequence length="405" mass="44876">MLSLHVLILCGLWSIGTIAGDVTHWFTETCTETQWATPPKEAITYWSTSTCWETQWSTAPPETVWTTVWSTSVQPTTYISVETTTYVLVDTSVLTTTEFLYSTFNNYYTDTATETQWSQETETATDTITTTEFIYSTLNNYYTDTATETQVSQEVETATDTVTTTEFIYSTLNNYYTNTAIETQVSQETETATDTVTATEIVYSTLNNYFTDAATETQVSQETITATATITSASVVVSVEYRTITQSCTFTTTPLVGLVLCPSRTINPTYTTSTALPTDYLWGCPPGTLCTPKQIDCNFEQGLPADSYYCSPDDCKVPPPLPPLIDDEDPHNCTPVIPIEGYFDLDPRPFGLNYNIFEFNGQPGPSCPSTYMGGLDDSKSISTTPIHRMGTITIVGNKVLWAELE</sequence>
<dbReference type="PANTHER" id="PTHR38122:SF1">
    <property type="entry name" value="GLYCOPROTEIN X"/>
    <property type="match status" value="1"/>
</dbReference>
<dbReference type="AlphaFoldDB" id="W9Y755"/>
<dbReference type="RefSeq" id="XP_007737694.1">
    <property type="nucleotide sequence ID" value="XM_007739504.1"/>
</dbReference>
<evidence type="ECO:0000313" key="2">
    <source>
        <dbReference type="EMBL" id="EXJ78249.1"/>
    </source>
</evidence>
<organism evidence="2 3">
    <name type="scientific">Capronia epimyces CBS 606.96</name>
    <dbReference type="NCBI Taxonomy" id="1182542"/>
    <lineage>
        <taxon>Eukaryota</taxon>
        <taxon>Fungi</taxon>
        <taxon>Dikarya</taxon>
        <taxon>Ascomycota</taxon>
        <taxon>Pezizomycotina</taxon>
        <taxon>Eurotiomycetes</taxon>
        <taxon>Chaetothyriomycetidae</taxon>
        <taxon>Chaetothyriales</taxon>
        <taxon>Herpotrichiellaceae</taxon>
        <taxon>Capronia</taxon>
    </lineage>
</organism>
<dbReference type="GeneID" id="19173494"/>
<dbReference type="EMBL" id="AMGY01000009">
    <property type="protein sequence ID" value="EXJ78249.1"/>
    <property type="molecule type" value="Genomic_DNA"/>
</dbReference>
<comment type="caution">
    <text evidence="2">The sequence shown here is derived from an EMBL/GenBank/DDBJ whole genome shotgun (WGS) entry which is preliminary data.</text>
</comment>
<protein>
    <submittedName>
        <fullName evidence="2">Uncharacterized protein</fullName>
    </submittedName>
</protein>
<reference evidence="2 3" key="1">
    <citation type="submission" date="2013-03" db="EMBL/GenBank/DDBJ databases">
        <title>The Genome Sequence of Capronia epimyces CBS 606.96.</title>
        <authorList>
            <consortium name="The Broad Institute Genomics Platform"/>
            <person name="Cuomo C."/>
            <person name="de Hoog S."/>
            <person name="Gorbushina A."/>
            <person name="Walker B."/>
            <person name="Young S.K."/>
            <person name="Zeng Q."/>
            <person name="Gargeya S."/>
            <person name="Fitzgerald M."/>
            <person name="Haas B."/>
            <person name="Abouelleil A."/>
            <person name="Allen A.W."/>
            <person name="Alvarado L."/>
            <person name="Arachchi H.M."/>
            <person name="Berlin A.M."/>
            <person name="Chapman S.B."/>
            <person name="Gainer-Dewar J."/>
            <person name="Goldberg J."/>
            <person name="Griggs A."/>
            <person name="Gujja S."/>
            <person name="Hansen M."/>
            <person name="Howarth C."/>
            <person name="Imamovic A."/>
            <person name="Ireland A."/>
            <person name="Larimer J."/>
            <person name="McCowan C."/>
            <person name="Murphy C."/>
            <person name="Pearson M."/>
            <person name="Poon T.W."/>
            <person name="Priest M."/>
            <person name="Roberts A."/>
            <person name="Saif S."/>
            <person name="Shea T."/>
            <person name="Sisk P."/>
            <person name="Sykes S."/>
            <person name="Wortman J."/>
            <person name="Nusbaum C."/>
            <person name="Birren B."/>
        </authorList>
    </citation>
    <scope>NUCLEOTIDE SEQUENCE [LARGE SCALE GENOMIC DNA]</scope>
    <source>
        <strain evidence="2 3">CBS 606.96</strain>
    </source>
</reference>
<keyword evidence="3" id="KW-1185">Reference proteome</keyword>
<evidence type="ECO:0000256" key="1">
    <source>
        <dbReference type="SAM" id="SignalP"/>
    </source>
</evidence>
<dbReference type="Proteomes" id="UP000019478">
    <property type="component" value="Unassembled WGS sequence"/>
</dbReference>
<accession>W9Y755</accession>
<dbReference type="HOGENOM" id="CLU_679715_0_0_1"/>
<proteinExistence type="predicted"/>
<keyword evidence="1" id="KW-0732">Signal</keyword>
<feature type="signal peptide" evidence="1">
    <location>
        <begin position="1"/>
        <end position="19"/>
    </location>
</feature>
<feature type="chain" id="PRO_5004934487" evidence="1">
    <location>
        <begin position="20"/>
        <end position="405"/>
    </location>
</feature>
<dbReference type="STRING" id="1182542.W9Y755"/>
<dbReference type="PANTHER" id="PTHR38122">
    <property type="entry name" value="GLYCOPROTEIN X"/>
    <property type="match status" value="1"/>
</dbReference>
<gene>
    <name evidence="2" type="ORF">A1O3_09410</name>
</gene>